<name>A0A9W9BK07_9HYPO</name>
<comment type="caution">
    <text evidence="1">The sequence shown here is derived from an EMBL/GenBank/DDBJ whole genome shotgun (WGS) entry which is preliminary data.</text>
</comment>
<dbReference type="AlphaFoldDB" id="A0A9W9BK07"/>
<organism evidence="1 2">
    <name type="scientific">Fusarium piperis</name>
    <dbReference type="NCBI Taxonomy" id="1435070"/>
    <lineage>
        <taxon>Eukaryota</taxon>
        <taxon>Fungi</taxon>
        <taxon>Dikarya</taxon>
        <taxon>Ascomycota</taxon>
        <taxon>Pezizomycotina</taxon>
        <taxon>Sordariomycetes</taxon>
        <taxon>Hypocreomycetidae</taxon>
        <taxon>Hypocreales</taxon>
        <taxon>Nectriaceae</taxon>
        <taxon>Fusarium</taxon>
        <taxon>Fusarium solani species complex</taxon>
    </lineage>
</organism>
<proteinExistence type="predicted"/>
<dbReference type="OrthoDB" id="5106970at2759"/>
<gene>
    <name evidence="1" type="ORF">N0V84_009556</name>
</gene>
<protein>
    <submittedName>
        <fullName evidence="1">Uncharacterized protein</fullName>
    </submittedName>
</protein>
<evidence type="ECO:0000313" key="2">
    <source>
        <dbReference type="Proteomes" id="UP001140502"/>
    </source>
</evidence>
<evidence type="ECO:0000313" key="1">
    <source>
        <dbReference type="EMBL" id="KAJ4313177.1"/>
    </source>
</evidence>
<dbReference type="Proteomes" id="UP001140502">
    <property type="component" value="Unassembled WGS sequence"/>
</dbReference>
<keyword evidence="2" id="KW-1185">Reference proteome</keyword>
<reference evidence="1" key="1">
    <citation type="submission" date="2022-10" db="EMBL/GenBank/DDBJ databases">
        <title>Tapping the CABI collections for fungal endophytes: first genome assemblies for Collariella, Neodidymelliopsis, Ascochyta clinopodiicola, Didymella pomorum, Didymosphaeria variabile, Neocosmospora piperis and Neocucurbitaria cava.</title>
        <authorList>
            <person name="Hill R."/>
        </authorList>
    </citation>
    <scope>NUCLEOTIDE SEQUENCE</scope>
    <source>
        <strain evidence="1">IMI 366586</strain>
    </source>
</reference>
<sequence>MTSAPTPIISSPEGVIKTVDDLDHWVKQLRKCRETEEKTAEVQYFFWDFDVSLSTISGMRNVWVIAMEDILTLEKKLRDTFAPLDRAVTKLRRDIGAHPDAKRWIREAEASTWRMLLDSMPRSPNHSPIQVLVANYERIRALSLKVQPGSLSNIQQQVQSLGDDSCELHESNELSGGKLSRKAGKHLSEGINAVASRGNMLYDLFLQVSQRVNRLDKLLNISSNDRQIAQGLEETMMRLMGVNVVSLADVKMIELELE</sequence>
<accession>A0A9W9BK07</accession>
<dbReference type="EMBL" id="JAPEUR010000266">
    <property type="protein sequence ID" value="KAJ4313177.1"/>
    <property type="molecule type" value="Genomic_DNA"/>
</dbReference>